<dbReference type="FunFam" id="3.30.70.330:FF:000039">
    <property type="entry name" value="U1 small nuclear ribonucleoprotein A"/>
    <property type="match status" value="1"/>
</dbReference>
<dbReference type="InterPro" id="IPR035979">
    <property type="entry name" value="RBD_domain_sf"/>
</dbReference>
<evidence type="ECO:0000256" key="1">
    <source>
        <dbReference type="ARBA" id="ARBA00022884"/>
    </source>
</evidence>
<evidence type="ECO:0000313" key="5">
    <source>
        <dbReference type="EMBL" id="KZT62255.1"/>
    </source>
</evidence>
<evidence type="ECO:0000256" key="3">
    <source>
        <dbReference type="SAM" id="MobiDB-lite"/>
    </source>
</evidence>
<dbReference type="InParanoid" id="A0A165JTM1"/>
<dbReference type="GO" id="GO:0097157">
    <property type="term" value="F:pre-mRNA intronic binding"/>
    <property type="evidence" value="ECO:0007669"/>
    <property type="project" value="TreeGrafter"/>
</dbReference>
<organism evidence="5 6">
    <name type="scientific">Calocera cornea HHB12733</name>
    <dbReference type="NCBI Taxonomy" id="1353952"/>
    <lineage>
        <taxon>Eukaryota</taxon>
        <taxon>Fungi</taxon>
        <taxon>Dikarya</taxon>
        <taxon>Basidiomycota</taxon>
        <taxon>Agaricomycotina</taxon>
        <taxon>Dacrymycetes</taxon>
        <taxon>Dacrymycetales</taxon>
        <taxon>Dacrymycetaceae</taxon>
        <taxon>Calocera</taxon>
    </lineage>
</organism>
<dbReference type="InterPro" id="IPR012677">
    <property type="entry name" value="Nucleotide-bd_a/b_plait_sf"/>
</dbReference>
<feature type="compositionally biased region" description="Acidic residues" evidence="3">
    <location>
        <begin position="162"/>
        <end position="175"/>
    </location>
</feature>
<evidence type="ECO:0000313" key="6">
    <source>
        <dbReference type="Proteomes" id="UP000076842"/>
    </source>
</evidence>
<dbReference type="Pfam" id="PF00076">
    <property type="entry name" value="RRM_1"/>
    <property type="match status" value="1"/>
</dbReference>
<keyword evidence="1 2" id="KW-0694">RNA-binding</keyword>
<dbReference type="CDD" id="cd12246">
    <property type="entry name" value="RRM1_U1A_like"/>
    <property type="match status" value="1"/>
</dbReference>
<dbReference type="AlphaFoldDB" id="A0A165JTM1"/>
<dbReference type="Gene3D" id="3.30.70.330">
    <property type="match status" value="1"/>
</dbReference>
<evidence type="ECO:0000259" key="4">
    <source>
        <dbReference type="PROSITE" id="PS50102"/>
    </source>
</evidence>
<gene>
    <name evidence="5" type="ORF">CALCODRAFT_490001</name>
</gene>
<dbReference type="SMART" id="SM00360">
    <property type="entry name" value="RRM"/>
    <property type="match status" value="1"/>
</dbReference>
<dbReference type="InterPro" id="IPR000504">
    <property type="entry name" value="RRM_dom"/>
</dbReference>
<dbReference type="EMBL" id="KV423917">
    <property type="protein sequence ID" value="KZT62255.1"/>
    <property type="molecule type" value="Genomic_DNA"/>
</dbReference>
<name>A0A165JTM1_9BASI</name>
<dbReference type="Proteomes" id="UP000076842">
    <property type="component" value="Unassembled WGS sequence"/>
</dbReference>
<feature type="domain" description="RRM" evidence="4">
    <location>
        <begin position="7"/>
        <end position="86"/>
    </location>
</feature>
<proteinExistence type="predicted"/>
<accession>A0A165JTM1</accession>
<dbReference type="InterPro" id="IPR045164">
    <property type="entry name" value="RBM41/RNPC3"/>
</dbReference>
<feature type="compositionally biased region" description="Basic and acidic residues" evidence="3">
    <location>
        <begin position="119"/>
        <end position="147"/>
    </location>
</feature>
<keyword evidence="6" id="KW-1185">Reference proteome</keyword>
<dbReference type="PROSITE" id="PS50102">
    <property type="entry name" value="RRM"/>
    <property type="match status" value="1"/>
</dbReference>
<dbReference type="GO" id="GO:0000398">
    <property type="term" value="P:mRNA splicing, via spliceosome"/>
    <property type="evidence" value="ECO:0007669"/>
    <property type="project" value="TreeGrafter"/>
</dbReference>
<feature type="region of interest" description="Disordered" evidence="3">
    <location>
        <begin position="119"/>
        <end position="175"/>
    </location>
</feature>
<reference evidence="5 6" key="1">
    <citation type="journal article" date="2016" name="Mol. Biol. Evol.">
        <title>Comparative Genomics of Early-Diverging Mushroom-Forming Fungi Provides Insights into the Origins of Lignocellulose Decay Capabilities.</title>
        <authorList>
            <person name="Nagy L.G."/>
            <person name="Riley R."/>
            <person name="Tritt A."/>
            <person name="Adam C."/>
            <person name="Daum C."/>
            <person name="Floudas D."/>
            <person name="Sun H."/>
            <person name="Yadav J.S."/>
            <person name="Pangilinan J."/>
            <person name="Larsson K.H."/>
            <person name="Matsuura K."/>
            <person name="Barry K."/>
            <person name="Labutti K."/>
            <person name="Kuo R."/>
            <person name="Ohm R.A."/>
            <person name="Bhattacharya S.S."/>
            <person name="Shirouzu T."/>
            <person name="Yoshinaga Y."/>
            <person name="Martin F.M."/>
            <person name="Grigoriev I.V."/>
            <person name="Hibbett D.S."/>
        </authorList>
    </citation>
    <scope>NUCLEOTIDE SEQUENCE [LARGE SCALE GENOMIC DNA]</scope>
    <source>
        <strain evidence="5 6">HHB12733</strain>
    </source>
</reference>
<sequence length="175" mass="19407">MSLPPNTCLYINNLNDKVNKEELRAQLYALFTPYGKVIDVVARKGAKMKGQAFVVFGDLSGATTALRAMDGEFFYDKPMHIQYGKSKSHATIRIEQGVDAVPFGAKAGAIVNGKSDKVVMSRAEGEAADREREKKEEMEGTKRAREAEAEDGAPQPKKSRTEDEDEDEMEIEDDE</sequence>
<dbReference type="PANTHER" id="PTHR16105:SF0">
    <property type="entry name" value="RNA-BINDING REGION-CONTAINING PROTEIN 3"/>
    <property type="match status" value="1"/>
</dbReference>
<dbReference type="PANTHER" id="PTHR16105">
    <property type="entry name" value="RNA-BINDING REGION-CONTAINING PROTEIN 3"/>
    <property type="match status" value="1"/>
</dbReference>
<dbReference type="SUPFAM" id="SSF54928">
    <property type="entry name" value="RNA-binding domain, RBD"/>
    <property type="match status" value="1"/>
</dbReference>
<protein>
    <submittedName>
        <fullName evidence="5">RNA-binding domain-containing protein</fullName>
    </submittedName>
</protein>
<dbReference type="GO" id="GO:0030626">
    <property type="term" value="F:U12 snRNA binding"/>
    <property type="evidence" value="ECO:0007669"/>
    <property type="project" value="TreeGrafter"/>
</dbReference>
<dbReference type="OrthoDB" id="277802at2759"/>
<evidence type="ECO:0000256" key="2">
    <source>
        <dbReference type="PROSITE-ProRule" id="PRU00176"/>
    </source>
</evidence>
<dbReference type="GO" id="GO:0005689">
    <property type="term" value="C:U12-type spliceosomal complex"/>
    <property type="evidence" value="ECO:0007669"/>
    <property type="project" value="TreeGrafter"/>
</dbReference>
<dbReference type="STRING" id="1353952.A0A165JTM1"/>